<evidence type="ECO:0000256" key="1">
    <source>
        <dbReference type="ARBA" id="ARBA00022729"/>
    </source>
</evidence>
<dbReference type="Pfam" id="PF07593">
    <property type="entry name" value="UnbV_ASPIC"/>
    <property type="match status" value="1"/>
</dbReference>
<dbReference type="InterPro" id="IPR013517">
    <property type="entry name" value="FG-GAP"/>
</dbReference>
<dbReference type="SUPFAM" id="SSF69318">
    <property type="entry name" value="Integrin alpha N-terminal domain"/>
    <property type="match status" value="2"/>
</dbReference>
<evidence type="ECO:0000313" key="3">
    <source>
        <dbReference type="EMBL" id="MFC1853345.1"/>
    </source>
</evidence>
<evidence type="ECO:0000259" key="2">
    <source>
        <dbReference type="Pfam" id="PF07593"/>
    </source>
</evidence>
<comment type="caution">
    <text evidence="3">The sequence shown here is derived from an EMBL/GenBank/DDBJ whole genome shotgun (WGS) entry which is preliminary data.</text>
</comment>
<dbReference type="PANTHER" id="PTHR16026">
    <property type="entry name" value="CARTILAGE ACIDIC PROTEIN 1"/>
    <property type="match status" value="1"/>
</dbReference>
<protein>
    <submittedName>
        <fullName evidence="3">CRTAC1 family protein</fullName>
    </submittedName>
</protein>
<organism evidence="3 4">
    <name type="scientific">candidate division CSSED10-310 bacterium</name>
    <dbReference type="NCBI Taxonomy" id="2855610"/>
    <lineage>
        <taxon>Bacteria</taxon>
        <taxon>Bacteria division CSSED10-310</taxon>
    </lineage>
</organism>
<accession>A0ABV6Z4G5</accession>
<name>A0ABV6Z4G5_UNCC1</name>
<keyword evidence="1" id="KW-0732">Signal</keyword>
<reference evidence="3 4" key="1">
    <citation type="submission" date="2024-09" db="EMBL/GenBank/DDBJ databases">
        <title>Laminarin stimulates single cell rates of sulfate reduction while oxygen inhibits transcriptomic activity in coastal marine sediment.</title>
        <authorList>
            <person name="Lindsay M."/>
            <person name="Orcutt B."/>
            <person name="Emerson D."/>
            <person name="Stepanauskas R."/>
            <person name="D'Angelo T."/>
        </authorList>
    </citation>
    <scope>NUCLEOTIDE SEQUENCE [LARGE SCALE GENOMIC DNA]</scope>
    <source>
        <strain evidence="3">SAG AM-311-K15</strain>
    </source>
</reference>
<dbReference type="InterPro" id="IPR011519">
    <property type="entry name" value="UnbV_ASPIC"/>
</dbReference>
<dbReference type="Proteomes" id="UP001594351">
    <property type="component" value="Unassembled WGS sequence"/>
</dbReference>
<evidence type="ECO:0000313" key="4">
    <source>
        <dbReference type="Proteomes" id="UP001594351"/>
    </source>
</evidence>
<dbReference type="InterPro" id="IPR028994">
    <property type="entry name" value="Integrin_alpha_N"/>
</dbReference>
<dbReference type="EMBL" id="JBHPBY010000477">
    <property type="protein sequence ID" value="MFC1853345.1"/>
    <property type="molecule type" value="Genomic_DNA"/>
</dbReference>
<dbReference type="InterPro" id="IPR027039">
    <property type="entry name" value="Crtac1"/>
</dbReference>
<proteinExistence type="predicted"/>
<dbReference type="Pfam" id="PF13517">
    <property type="entry name" value="FG-GAP_3"/>
    <property type="match status" value="2"/>
</dbReference>
<gene>
    <name evidence="3" type="ORF">ACFL27_24365</name>
</gene>
<feature type="domain" description="ASPIC/UnbV" evidence="2">
    <location>
        <begin position="574"/>
        <end position="640"/>
    </location>
</feature>
<keyword evidence="4" id="KW-1185">Reference proteome</keyword>
<sequence length="652" mass="72189">MLKKYGLQHCKKCLISVLIPALVIVVLISMTAASEKTIEGDNPAEAKDVSHQTSIRFEEVTQKAGITYCGSSWGAAWGNFNGDPYPDLWASGHSPNHLYLNRGNGTFQNFASRTVYHGRMVDRHGAAWADIDNDGDQDLAQFVGAQRGLGQGANFMFRNKKGQLYDQAVELGLADAKGRGRTPLWLDFDRDGRLDLLINNASRHDAPSAIYLNRTNRFQKIALPKVRVNEYAQIANLNNGPKLHLLFGNPFPAIIYSQGDRTFVNIVKTFNLSLRPSTDSAIADFDNDLFSDIFVTYGALGSGVEFITSRKIAARLISNWRNRAISFAAGEKVTIDVFPQNSEWWHPEIIFLGLSGKHPTDFPIILSARDTDVHYTYPKKFGDGLFLSYNPNSKLWTVGLRSSKGGDRINLIIESSAPIKQLKAIGFELQPPEFESHIFWNKKGVFSAPESKTFPLTNSYCVGAGDFDNDMDVDLYLVCSQRLKNKDNVLLENIGHRKFVPIPNGAGAPGSQLGLGESVALADYDLDGFLDLFVTNGKELPPFNIGPHQLFRNLGNTNHWIEIDLEGVSSNRDAIGARVLLTAGGVTQTRLADNGTHNRSQNFKRIHFGLGKNKIITKLTIIWPNGKSATHTNISVDQVLRISESGVIERLK</sequence>
<dbReference type="PANTHER" id="PTHR16026:SF0">
    <property type="entry name" value="CARTILAGE ACIDIC PROTEIN 1"/>
    <property type="match status" value="1"/>
</dbReference>
<dbReference type="Gene3D" id="2.130.10.130">
    <property type="entry name" value="Integrin alpha, N-terminal"/>
    <property type="match status" value="1"/>
</dbReference>